<dbReference type="Proteomes" id="UP000215453">
    <property type="component" value="Chromosome 1"/>
</dbReference>
<sequence length="1051" mass="117203">MLCRTRPSWECTTRTLRAGTQYRTSILQRRCLAIAVDNWDNYFEEVDSTQEAEARTPGKDSNISSGERNHGVFMGMVTSRAAQTTKLEELLAAIKPRPVGRPAEPVQAPSILTLLLTPAFAQHALDPQFPLQVLKRFGDAPMTKAIDTITAVVDRLPSPNNSASGEEGIGYCFDSQPSPLSLESQSPLQKTAQKPGSLTFNWKTLMKTTGTLQSTSLQLPLAQTTFSNGLPSTLVHTRYEPDPTTGALREVISQRLESQAVDIPAPPNNAIEYRTPLIPLTPPRAIASSMGNIVRKLSTDLPFKFSQAKIAADDSSDNLVPASEELEKAVSDYFKVLEMGPEPVQVWAFIIADAPKGDFPSQNGGDILDLDNSVIRSIWESSRDSKAHAWDGFWGMANLAMLRRKCRLTKVLSGGGGWGKKAGLLSLDPDTKYSTRDLRGDQGWEFSFQDEYTDDMVAKHQRQALGEIVKPGEKIMFFLAPKESPPPSKEDIRSFNGSDRAFVFGAIPSSIDIVPGGAASTQDLAGMKIEHHRNIFGVLSEGGMAATLTNKTETDMQTKMDVPFGRVNLTTLFDDSLSRQKLNQDKLGRGELPDLLTAFKAGTFGLPPDQARLETITVPRTILISVERANHLRHRYATLKSRLVASAMGSPEMEMHWTLMQKRREALLSISWMDWDSKRCVAAWDRATETFLSELRVQLRRMIPEDSPVIATELDSTPKHKNSKQKTRTEKHHTQEIHPSGKNTSEKNKSKNDKPKNDKPKSDKPKKYTPNTNTSTPSKPKQSTAQQLDAKEASQPNKPVPIRTYMVDYAGMSISMATASASSSRSTKTTARPASSRQAEHIISSTPATDPNATSIIAKELHDPRCDAYHDNIRLKHGFQSQDNTPRVTFYSPGRQATTELNVQKDPEGPHSARPLRLPFIRKPKVPTPPLTFKRRKKVPAPRLRRRKAPTFSRRHLRKVAVRRPIARADLGPIVRQIDRPRSAEAENQRQIMRDEREQRQRRRAEIEQILLKEFDGAAKDLPAFPRLRRRTAAVGAWELADEVLDFVVKR</sequence>
<feature type="region of interest" description="Disordered" evidence="1">
    <location>
        <begin position="49"/>
        <end position="69"/>
    </location>
</feature>
<feature type="region of interest" description="Disordered" evidence="1">
    <location>
        <begin position="709"/>
        <end position="799"/>
    </location>
</feature>
<proteinExistence type="predicted"/>
<feature type="region of interest" description="Disordered" evidence="1">
    <location>
        <begin position="818"/>
        <end position="851"/>
    </location>
</feature>
<gene>
    <name evidence="2" type="ORF">ZT1A5_G1820</name>
</gene>
<evidence type="ECO:0000256" key="1">
    <source>
        <dbReference type="SAM" id="MobiDB-lite"/>
    </source>
</evidence>
<feature type="compositionally biased region" description="Low complexity" evidence="1">
    <location>
        <begin position="818"/>
        <end position="837"/>
    </location>
</feature>
<evidence type="ECO:0000313" key="3">
    <source>
        <dbReference type="Proteomes" id="UP000215453"/>
    </source>
</evidence>
<feature type="region of interest" description="Disordered" evidence="1">
    <location>
        <begin position="921"/>
        <end position="946"/>
    </location>
</feature>
<feature type="compositionally biased region" description="Low complexity" evidence="1">
    <location>
        <begin position="768"/>
        <end position="781"/>
    </location>
</feature>
<evidence type="ECO:0000313" key="2">
    <source>
        <dbReference type="EMBL" id="SMY20385.1"/>
    </source>
</evidence>
<organism evidence="2 3">
    <name type="scientific">Zymoseptoria tritici ST99CH_1A5</name>
    <dbReference type="NCBI Taxonomy" id="1276529"/>
    <lineage>
        <taxon>Eukaryota</taxon>
        <taxon>Fungi</taxon>
        <taxon>Dikarya</taxon>
        <taxon>Ascomycota</taxon>
        <taxon>Pezizomycotina</taxon>
        <taxon>Dothideomycetes</taxon>
        <taxon>Dothideomycetidae</taxon>
        <taxon>Mycosphaerellales</taxon>
        <taxon>Mycosphaerellaceae</taxon>
        <taxon>Zymoseptoria</taxon>
    </lineage>
</organism>
<name>A0A1Y6L7P7_ZYMTR</name>
<feature type="compositionally biased region" description="Basic residues" evidence="1">
    <location>
        <begin position="933"/>
        <end position="946"/>
    </location>
</feature>
<protein>
    <submittedName>
        <fullName evidence="2">Uncharacterized protein</fullName>
    </submittedName>
</protein>
<feature type="compositionally biased region" description="Basic and acidic residues" evidence="1">
    <location>
        <begin position="744"/>
        <end position="766"/>
    </location>
</feature>
<accession>A0A1Y6L7P7</accession>
<dbReference type="EMBL" id="LT882676">
    <property type="protein sequence ID" value="SMY20385.1"/>
    <property type="molecule type" value="Genomic_DNA"/>
</dbReference>
<dbReference type="AlphaFoldDB" id="A0A1Y6L7P7"/>
<reference evidence="2 3" key="1">
    <citation type="submission" date="2016-10" db="EMBL/GenBank/DDBJ databases">
        <authorList>
            <person name="Varghese N."/>
        </authorList>
    </citation>
    <scope>NUCLEOTIDE SEQUENCE [LARGE SCALE GENOMIC DNA]</scope>
</reference>
<feature type="compositionally biased region" description="Basic residues" evidence="1">
    <location>
        <begin position="719"/>
        <end position="731"/>
    </location>
</feature>